<name>B9SSR7_RICCO</name>
<dbReference type="SUPFAM" id="SSF52540">
    <property type="entry name" value="P-loop containing nucleoside triphosphate hydrolases"/>
    <property type="match status" value="2"/>
</dbReference>
<evidence type="ECO:0000313" key="5">
    <source>
        <dbReference type="EMBL" id="EEF33347.1"/>
    </source>
</evidence>
<feature type="domain" description="ATPase AAA-type core" evidence="4">
    <location>
        <begin position="41"/>
        <end position="84"/>
    </location>
</feature>
<evidence type="ECO:0000256" key="3">
    <source>
        <dbReference type="RuleBase" id="RU003651"/>
    </source>
</evidence>
<dbReference type="AlphaFoldDB" id="B9SSR7"/>
<evidence type="ECO:0000313" key="6">
    <source>
        <dbReference type="Proteomes" id="UP000008311"/>
    </source>
</evidence>
<keyword evidence="2 3" id="KW-0067">ATP-binding</keyword>
<dbReference type="InterPro" id="IPR050168">
    <property type="entry name" value="AAA_ATPase_domain"/>
</dbReference>
<dbReference type="PANTHER" id="PTHR23077">
    <property type="entry name" value="AAA-FAMILY ATPASE"/>
    <property type="match status" value="1"/>
</dbReference>
<dbReference type="InterPro" id="IPR003959">
    <property type="entry name" value="ATPase_AAA_core"/>
</dbReference>
<dbReference type="Proteomes" id="UP000008311">
    <property type="component" value="Unassembled WGS sequence"/>
</dbReference>
<gene>
    <name evidence="5" type="ORF">RCOM_0046360</name>
</gene>
<keyword evidence="6" id="KW-1185">Reference proteome</keyword>
<dbReference type="STRING" id="3988.B9SSR7"/>
<dbReference type="EMBL" id="EQ974117">
    <property type="protein sequence ID" value="EEF33347.1"/>
    <property type="molecule type" value="Genomic_DNA"/>
</dbReference>
<dbReference type="PANTHER" id="PTHR23077:SF171">
    <property type="entry name" value="NUCLEAR VALOSIN-CONTAINING PROTEIN-LIKE"/>
    <property type="match status" value="1"/>
</dbReference>
<dbReference type="GO" id="GO:0016887">
    <property type="term" value="F:ATP hydrolysis activity"/>
    <property type="evidence" value="ECO:0007669"/>
    <property type="project" value="InterPro"/>
</dbReference>
<dbReference type="Gene3D" id="1.10.8.60">
    <property type="match status" value="1"/>
</dbReference>
<organism evidence="5 6">
    <name type="scientific">Ricinus communis</name>
    <name type="common">Castor bean</name>
    <dbReference type="NCBI Taxonomy" id="3988"/>
    <lineage>
        <taxon>Eukaryota</taxon>
        <taxon>Viridiplantae</taxon>
        <taxon>Streptophyta</taxon>
        <taxon>Embryophyta</taxon>
        <taxon>Tracheophyta</taxon>
        <taxon>Spermatophyta</taxon>
        <taxon>Magnoliopsida</taxon>
        <taxon>eudicotyledons</taxon>
        <taxon>Gunneridae</taxon>
        <taxon>Pentapetalae</taxon>
        <taxon>rosids</taxon>
        <taxon>fabids</taxon>
        <taxon>Malpighiales</taxon>
        <taxon>Euphorbiaceae</taxon>
        <taxon>Acalyphoideae</taxon>
        <taxon>Acalypheae</taxon>
        <taxon>Ricinus</taxon>
    </lineage>
</organism>
<dbReference type="Pfam" id="PF00004">
    <property type="entry name" value="AAA"/>
    <property type="match status" value="2"/>
</dbReference>
<dbReference type="InterPro" id="IPR003960">
    <property type="entry name" value="ATPase_AAA_CS"/>
</dbReference>
<dbReference type="InterPro" id="IPR027417">
    <property type="entry name" value="P-loop_NTPase"/>
</dbReference>
<reference evidence="6" key="1">
    <citation type="journal article" date="2010" name="Nat. Biotechnol.">
        <title>Draft genome sequence of the oilseed species Ricinus communis.</title>
        <authorList>
            <person name="Chan A.P."/>
            <person name="Crabtree J."/>
            <person name="Zhao Q."/>
            <person name="Lorenzi H."/>
            <person name="Orvis J."/>
            <person name="Puiu D."/>
            <person name="Melake-Berhan A."/>
            <person name="Jones K.M."/>
            <person name="Redman J."/>
            <person name="Chen G."/>
            <person name="Cahoon E.B."/>
            <person name="Gedil M."/>
            <person name="Stanke M."/>
            <person name="Haas B.J."/>
            <person name="Wortman J.R."/>
            <person name="Fraser-Liggett C.M."/>
            <person name="Ravel J."/>
            <person name="Rabinowicz P.D."/>
        </authorList>
    </citation>
    <scope>NUCLEOTIDE SEQUENCE [LARGE SCALE GENOMIC DNA]</scope>
    <source>
        <strain evidence="6">cv. Hale</strain>
    </source>
</reference>
<sequence length="303" mass="33317">MSRDNNQIKRQNALILPPLGFIKFNSDATADSNLSIAVRDLLYGPPGTGKTLIARAVANETGGFFLCINGPEIMPKMAGESEKRRIISQLLALMDGLKSRGRVVLAATNRANSIDPALRRFGRFNREIDNGFPDQVGRFEVLRIHKKKMRLSEDVDLEKVAKDAQREKMDLIDLEDRSIDAEILNSMAVSNEHLNISLGASNPSALLGKTLVAPSGGVLFYGPPGCGETLLAKAINECQANFIGIKGPELPTMWFGESEANVRDGFDKGRESASWFYSFMSLILLLFKGEMVLEMPMGQLIEL</sequence>
<evidence type="ECO:0000256" key="1">
    <source>
        <dbReference type="ARBA" id="ARBA00022741"/>
    </source>
</evidence>
<feature type="domain" description="ATPase AAA-type core" evidence="4">
    <location>
        <begin position="218"/>
        <end position="273"/>
    </location>
</feature>
<accession>B9SSR7</accession>
<dbReference type="PROSITE" id="PS00674">
    <property type="entry name" value="AAA"/>
    <property type="match status" value="1"/>
</dbReference>
<dbReference type="InParanoid" id="B9SSR7"/>
<protein>
    <recommendedName>
        <fullName evidence="4">ATPase AAA-type core domain-containing protein</fullName>
    </recommendedName>
</protein>
<dbReference type="GO" id="GO:0005524">
    <property type="term" value="F:ATP binding"/>
    <property type="evidence" value="ECO:0007669"/>
    <property type="project" value="UniProtKB-KW"/>
</dbReference>
<proteinExistence type="inferred from homology"/>
<keyword evidence="1 3" id="KW-0547">Nucleotide-binding</keyword>
<evidence type="ECO:0000259" key="4">
    <source>
        <dbReference type="Pfam" id="PF00004"/>
    </source>
</evidence>
<dbReference type="Gene3D" id="3.40.50.300">
    <property type="entry name" value="P-loop containing nucleotide triphosphate hydrolases"/>
    <property type="match status" value="3"/>
</dbReference>
<comment type="similarity">
    <text evidence="3">Belongs to the AAA ATPase family.</text>
</comment>
<dbReference type="eggNOG" id="KOG0730">
    <property type="taxonomic scope" value="Eukaryota"/>
</dbReference>
<evidence type="ECO:0000256" key="2">
    <source>
        <dbReference type="ARBA" id="ARBA00022840"/>
    </source>
</evidence>